<evidence type="ECO:0000313" key="2">
    <source>
        <dbReference type="EMBL" id="GLX80986.1"/>
    </source>
</evidence>
<keyword evidence="3" id="KW-1185">Reference proteome</keyword>
<comment type="caution">
    <text evidence="2">The sequence shown here is derived from an EMBL/GenBank/DDBJ whole genome shotgun (WGS) entry which is preliminary data.</text>
</comment>
<sequence>MNVVLISLVTFLLIIAFGGLYYSKKKKLRALQLSGVEQVEKIKLLISLLQSHRGLSAAKCQNDSSVDQQLMALKNKIQQQSSQLNQLIPQQERWLAFTEHWQRLATDQRAKQAENNFKQHTHMIANVIYLLEDVAQHHALNMNELPNFKHVSLVWGELVNVIECVGQSRAVGTGAVTAGRCNSVELIRLKFLVKHINELSDTVLDELKQVVGVPKQLINESNDKIDQLTTTISTEIINREKIEITRVEYFELATTVMEVLNQVFDNQVQQLKGALNQ</sequence>
<dbReference type="EMBL" id="BSSU01000002">
    <property type="protein sequence ID" value="GLX80986.1"/>
    <property type="molecule type" value="Genomic_DNA"/>
</dbReference>
<dbReference type="RefSeq" id="WP_284206311.1">
    <property type="nucleotide sequence ID" value="NZ_BSSU01000002.1"/>
</dbReference>
<evidence type="ECO:0000259" key="1">
    <source>
        <dbReference type="Pfam" id="PF08376"/>
    </source>
</evidence>
<reference evidence="2 3" key="1">
    <citation type="submission" date="2023-03" db="EMBL/GenBank/DDBJ databases">
        <title>Draft genome sequence of Thalassotalea eurytherma JCM 18482T.</title>
        <authorList>
            <person name="Sawabe T."/>
        </authorList>
    </citation>
    <scope>NUCLEOTIDE SEQUENCE [LARGE SCALE GENOMIC DNA]</scope>
    <source>
        <strain evidence="2 3">JCM 18482</strain>
    </source>
</reference>
<dbReference type="InterPro" id="IPR013587">
    <property type="entry name" value="Nitrate/nitrite_sensing"/>
</dbReference>
<feature type="domain" description="Nitrate/nitrite sensing protein" evidence="1">
    <location>
        <begin position="45"/>
        <end position="271"/>
    </location>
</feature>
<evidence type="ECO:0000313" key="3">
    <source>
        <dbReference type="Proteomes" id="UP001157133"/>
    </source>
</evidence>
<dbReference type="Pfam" id="PF08376">
    <property type="entry name" value="NIT"/>
    <property type="match status" value="1"/>
</dbReference>
<name>A0ABQ6H283_9GAMM</name>
<gene>
    <name evidence="2" type="ORF">theurythT_04380</name>
</gene>
<accession>A0ABQ6H283</accession>
<organism evidence="2 3">
    <name type="scientific">Thalassotalea eurytherma</name>
    <dbReference type="NCBI Taxonomy" id="1144278"/>
    <lineage>
        <taxon>Bacteria</taxon>
        <taxon>Pseudomonadati</taxon>
        <taxon>Pseudomonadota</taxon>
        <taxon>Gammaproteobacteria</taxon>
        <taxon>Alteromonadales</taxon>
        <taxon>Colwelliaceae</taxon>
        <taxon>Thalassotalea</taxon>
    </lineage>
</organism>
<proteinExistence type="predicted"/>
<protein>
    <recommendedName>
        <fullName evidence="1">Nitrate/nitrite sensing protein domain-containing protein</fullName>
    </recommendedName>
</protein>
<dbReference type="Proteomes" id="UP001157133">
    <property type="component" value="Unassembled WGS sequence"/>
</dbReference>